<dbReference type="KEGG" id="ege:EM595_3296"/>
<dbReference type="InterPro" id="IPR011990">
    <property type="entry name" value="TPR-like_helical_dom_sf"/>
</dbReference>
<protein>
    <recommendedName>
        <fullName evidence="3">Tetratricopeptide repeat protein</fullName>
    </recommendedName>
</protein>
<reference evidence="2" key="1">
    <citation type="submission" date="2015-11" db="EMBL/GenBank/DDBJ databases">
        <authorList>
            <person name="Blom J."/>
        </authorList>
    </citation>
    <scope>NUCLEOTIDE SEQUENCE [LARGE SCALE GENOMIC DNA]</scope>
</reference>
<evidence type="ECO:0008006" key="3">
    <source>
        <dbReference type="Google" id="ProtNLM"/>
    </source>
</evidence>
<dbReference type="Gene3D" id="1.25.40.10">
    <property type="entry name" value="Tetratricopeptide repeat domain"/>
    <property type="match status" value="1"/>
</dbReference>
<dbReference type="Proteomes" id="UP000059419">
    <property type="component" value="Chromosome 1"/>
</dbReference>
<dbReference type="STRING" id="1619313.EM595_3296"/>
<sequence>MRKTIPSPRRPQVVITPAMQDRFEQQAAQFRQAMDQLDFAQARLCCEQVLKVIPQQMQVLSDYALVLMRLGEHQKAWKIYQRIYQSPHRHRASDTWLDGLAELSGLMNKPLEVKRYGHESLSKADAIYKQNVRYPFPARGPEPLDLDNPQKNIIAFSLYGHHPRYCETLIKNVEVARELYPAWTCRIYLDDSVPQHVWHRLQQPNVQLVDMSHEKAIMPTLWRFLVMDDSSVERFIVRDADSLLSEREAVAVEAWVASPFWFHHMRDYCSHTELLLAGMWGGCHGVFHNIEQQIRDFMTQYSGSARFTDQVFLKTALWATVRESLLSHDDIFDFHDAHAFPPHPPVRWQGAEFHVGSNAGYTRVGGPASVSDNQPQWVKLCSDAGEFAYPALVKNGEWSLAVPFFLVTDYQNGKLRFVLTDA</sequence>
<accession>A0A0U5LAQ2</accession>
<organism evidence="1 2">
    <name type="scientific">Duffyella gerundensis</name>
    <dbReference type="NCBI Taxonomy" id="1619313"/>
    <lineage>
        <taxon>Bacteria</taxon>
        <taxon>Pseudomonadati</taxon>
        <taxon>Pseudomonadota</taxon>
        <taxon>Gammaproteobacteria</taxon>
        <taxon>Enterobacterales</taxon>
        <taxon>Erwiniaceae</taxon>
        <taxon>Duffyella</taxon>
    </lineage>
</organism>
<dbReference type="SUPFAM" id="SSF48452">
    <property type="entry name" value="TPR-like"/>
    <property type="match status" value="1"/>
</dbReference>
<dbReference type="RefSeq" id="WP_067434539.1">
    <property type="nucleotide sequence ID" value="NZ_LN907827.1"/>
</dbReference>
<name>A0A0U5LAQ2_9GAMM</name>
<keyword evidence="2" id="KW-1185">Reference proteome</keyword>
<proteinExistence type="predicted"/>
<dbReference type="OrthoDB" id="7278101at2"/>
<dbReference type="AlphaFoldDB" id="A0A0U5LAQ2"/>
<dbReference type="PATRIC" id="fig|1619313.3.peg.3420"/>
<evidence type="ECO:0000313" key="1">
    <source>
        <dbReference type="EMBL" id="CUU25527.1"/>
    </source>
</evidence>
<dbReference type="EMBL" id="LN907827">
    <property type="protein sequence ID" value="CUU25527.1"/>
    <property type="molecule type" value="Genomic_DNA"/>
</dbReference>
<evidence type="ECO:0000313" key="2">
    <source>
        <dbReference type="Proteomes" id="UP000059419"/>
    </source>
</evidence>
<gene>
    <name evidence="1" type="ORF">EM595_3296</name>
</gene>